<evidence type="ECO:0000313" key="2">
    <source>
        <dbReference type="Proteomes" id="UP001151760"/>
    </source>
</evidence>
<evidence type="ECO:0008006" key="3">
    <source>
        <dbReference type="Google" id="ProtNLM"/>
    </source>
</evidence>
<protein>
    <recommendedName>
        <fullName evidence="3">RNA-directed DNA polymerase, eukaryota</fullName>
    </recommendedName>
</protein>
<gene>
    <name evidence="1" type="ORF">Tco_0705496</name>
</gene>
<proteinExistence type="predicted"/>
<evidence type="ECO:0000313" key="1">
    <source>
        <dbReference type="EMBL" id="GJS72655.1"/>
    </source>
</evidence>
<comment type="caution">
    <text evidence="1">The sequence shown here is derived from an EMBL/GenBank/DDBJ whole genome shotgun (WGS) entry which is preliminary data.</text>
</comment>
<dbReference type="EMBL" id="BQNB010010095">
    <property type="protein sequence ID" value="GJS72655.1"/>
    <property type="molecule type" value="Genomic_DNA"/>
</dbReference>
<accession>A0ABQ4Y6P6</accession>
<reference evidence="1" key="1">
    <citation type="journal article" date="2022" name="Int. J. Mol. Sci.">
        <title>Draft Genome of Tanacetum Coccineum: Genomic Comparison of Closely Related Tanacetum-Family Plants.</title>
        <authorList>
            <person name="Yamashiro T."/>
            <person name="Shiraishi A."/>
            <person name="Nakayama K."/>
            <person name="Satake H."/>
        </authorList>
    </citation>
    <scope>NUCLEOTIDE SEQUENCE</scope>
</reference>
<name>A0ABQ4Y6P6_9ASTR</name>
<dbReference type="Proteomes" id="UP001151760">
    <property type="component" value="Unassembled WGS sequence"/>
</dbReference>
<organism evidence="1 2">
    <name type="scientific">Tanacetum coccineum</name>
    <dbReference type="NCBI Taxonomy" id="301880"/>
    <lineage>
        <taxon>Eukaryota</taxon>
        <taxon>Viridiplantae</taxon>
        <taxon>Streptophyta</taxon>
        <taxon>Embryophyta</taxon>
        <taxon>Tracheophyta</taxon>
        <taxon>Spermatophyta</taxon>
        <taxon>Magnoliopsida</taxon>
        <taxon>eudicotyledons</taxon>
        <taxon>Gunneridae</taxon>
        <taxon>Pentapetalae</taxon>
        <taxon>asterids</taxon>
        <taxon>campanulids</taxon>
        <taxon>Asterales</taxon>
        <taxon>Asteraceae</taxon>
        <taxon>Asteroideae</taxon>
        <taxon>Anthemideae</taxon>
        <taxon>Anthemidinae</taxon>
        <taxon>Tanacetum</taxon>
    </lineage>
</organism>
<reference evidence="1" key="2">
    <citation type="submission" date="2022-01" db="EMBL/GenBank/DDBJ databases">
        <authorList>
            <person name="Yamashiro T."/>
            <person name="Shiraishi A."/>
            <person name="Satake H."/>
            <person name="Nakayama K."/>
        </authorList>
    </citation>
    <scope>NUCLEOTIDE SEQUENCE</scope>
</reference>
<sequence length="147" mass="16957">MENIDLFSIKRCWGNLAFDYAHSASVGNSGGILCVWDPKSFSKLNATISDYFVMSYDSMSKYFAITLNASLSDHVPILMLESITNTGPVPFRFFHYWFEIKGFDKFVEDSWKEAVVVEPNAMTKLMKKLKHLKEKIRLWNKGIRLSN</sequence>
<keyword evidence="2" id="KW-1185">Reference proteome</keyword>